<name>A0A512BIK9_9BACT</name>
<dbReference type="CDD" id="cd02968">
    <property type="entry name" value="SCO"/>
    <property type="match status" value="1"/>
</dbReference>
<feature type="disulfide bond" description="Redox-active" evidence="4">
    <location>
        <begin position="72"/>
        <end position="76"/>
    </location>
</feature>
<dbReference type="EMBL" id="BJYT01000029">
    <property type="protein sequence ID" value="GEO11806.1"/>
    <property type="molecule type" value="Genomic_DNA"/>
</dbReference>
<evidence type="ECO:0000256" key="3">
    <source>
        <dbReference type="PIRSR" id="PIRSR603782-1"/>
    </source>
</evidence>
<feature type="binding site" evidence="3">
    <location>
        <position position="76"/>
    </location>
    <ligand>
        <name>Cu cation</name>
        <dbReference type="ChEBI" id="CHEBI:23378"/>
    </ligand>
</feature>
<reference evidence="7 8" key="1">
    <citation type="submission" date="2019-07" db="EMBL/GenBank/DDBJ databases">
        <title>Whole genome shotgun sequence of Segetibacter aerophilus NBRC 106135.</title>
        <authorList>
            <person name="Hosoyama A."/>
            <person name="Uohara A."/>
            <person name="Ohji S."/>
            <person name="Ichikawa N."/>
        </authorList>
    </citation>
    <scope>NUCLEOTIDE SEQUENCE [LARGE SCALE GENOMIC DNA]</scope>
    <source>
        <strain evidence="7 8">NBRC 106135</strain>
    </source>
</reference>
<proteinExistence type="inferred from homology"/>
<dbReference type="Pfam" id="PF02630">
    <property type="entry name" value="SCO1-SenC"/>
    <property type="match status" value="1"/>
</dbReference>
<evidence type="ECO:0000256" key="1">
    <source>
        <dbReference type="ARBA" id="ARBA00010996"/>
    </source>
</evidence>
<comment type="caution">
    <text evidence="7">The sequence shown here is derived from an EMBL/GenBank/DDBJ whole genome shotgun (WGS) entry which is preliminary data.</text>
</comment>
<organism evidence="7 8">
    <name type="scientific">Segetibacter aerophilus</name>
    <dbReference type="NCBI Taxonomy" id="670293"/>
    <lineage>
        <taxon>Bacteria</taxon>
        <taxon>Pseudomonadati</taxon>
        <taxon>Bacteroidota</taxon>
        <taxon>Chitinophagia</taxon>
        <taxon>Chitinophagales</taxon>
        <taxon>Chitinophagaceae</taxon>
        <taxon>Segetibacter</taxon>
    </lineage>
</organism>
<evidence type="ECO:0000259" key="6">
    <source>
        <dbReference type="PROSITE" id="PS51352"/>
    </source>
</evidence>
<dbReference type="OrthoDB" id="9811998at2"/>
<keyword evidence="2 3" id="KW-0186">Copper</keyword>
<accession>A0A512BIK9</accession>
<dbReference type="RefSeq" id="WP_147205918.1">
    <property type="nucleotide sequence ID" value="NZ_BJYT01000029.1"/>
</dbReference>
<evidence type="ECO:0000256" key="2">
    <source>
        <dbReference type="ARBA" id="ARBA00023008"/>
    </source>
</evidence>
<evidence type="ECO:0000256" key="4">
    <source>
        <dbReference type="PIRSR" id="PIRSR603782-2"/>
    </source>
</evidence>
<feature type="binding site" evidence="3">
    <location>
        <position position="72"/>
    </location>
    <ligand>
        <name>Cu cation</name>
        <dbReference type="ChEBI" id="CHEBI:23378"/>
    </ligand>
</feature>
<dbReference type="Gene3D" id="3.40.30.10">
    <property type="entry name" value="Glutaredoxin"/>
    <property type="match status" value="1"/>
</dbReference>
<gene>
    <name evidence="7" type="ORF">SAE01_43020</name>
</gene>
<feature type="binding site" evidence="3">
    <location>
        <position position="163"/>
    </location>
    <ligand>
        <name>Cu cation</name>
        <dbReference type="ChEBI" id="CHEBI:23378"/>
    </ligand>
</feature>
<dbReference type="GO" id="GO:0046872">
    <property type="term" value="F:metal ion binding"/>
    <property type="evidence" value="ECO:0007669"/>
    <property type="project" value="UniProtKB-KW"/>
</dbReference>
<feature type="domain" description="Thioredoxin" evidence="6">
    <location>
        <begin position="34"/>
        <end position="201"/>
    </location>
</feature>
<dbReference type="SUPFAM" id="SSF52833">
    <property type="entry name" value="Thioredoxin-like"/>
    <property type="match status" value="1"/>
</dbReference>
<feature type="transmembrane region" description="Helical" evidence="5">
    <location>
        <begin position="6"/>
        <end position="24"/>
    </location>
</feature>
<keyword evidence="8" id="KW-1185">Reference proteome</keyword>
<evidence type="ECO:0000313" key="7">
    <source>
        <dbReference type="EMBL" id="GEO11806.1"/>
    </source>
</evidence>
<dbReference type="PANTHER" id="PTHR12151:SF25">
    <property type="entry name" value="LINALOOL DEHYDRATASE_ISOMERASE DOMAIN-CONTAINING PROTEIN"/>
    <property type="match status" value="1"/>
</dbReference>
<dbReference type="PROSITE" id="PS51352">
    <property type="entry name" value="THIOREDOXIN_2"/>
    <property type="match status" value="1"/>
</dbReference>
<keyword evidence="4" id="KW-1015">Disulfide bond</keyword>
<sequence length="219" mass="24839">MSKKLMGYGIFFIILTCLFFYFVFAGTDNWKAKLPTVSYVKPFSFTNQDGKTIDESDLKGKVTVVEYFFTTCKGICPKLNTSLKKIYSEYKDEPDFLILAHTVQPEIDSVQRLRFYADSMKIDTKKWILVTGRKDSLYKAARGSYLLDDPANSVEKLDDQFIHTQFLALVDKGGNVRGGVYDALKKDEMEKLSKDIKNLLKEKAGPNGFVNGVFGNTPQ</sequence>
<keyword evidence="5" id="KW-0472">Membrane</keyword>
<keyword evidence="5" id="KW-1133">Transmembrane helix</keyword>
<dbReference type="Proteomes" id="UP000321513">
    <property type="component" value="Unassembled WGS sequence"/>
</dbReference>
<evidence type="ECO:0000313" key="8">
    <source>
        <dbReference type="Proteomes" id="UP000321513"/>
    </source>
</evidence>
<dbReference type="InterPro" id="IPR013766">
    <property type="entry name" value="Thioredoxin_domain"/>
</dbReference>
<evidence type="ECO:0000256" key="5">
    <source>
        <dbReference type="SAM" id="Phobius"/>
    </source>
</evidence>
<dbReference type="InterPro" id="IPR036249">
    <property type="entry name" value="Thioredoxin-like_sf"/>
</dbReference>
<dbReference type="PANTHER" id="PTHR12151">
    <property type="entry name" value="ELECTRON TRANSPORT PROTIN SCO1/SENC FAMILY MEMBER"/>
    <property type="match status" value="1"/>
</dbReference>
<comment type="similarity">
    <text evidence="1">Belongs to the SCO1/2 family.</text>
</comment>
<keyword evidence="3" id="KW-0479">Metal-binding</keyword>
<dbReference type="InterPro" id="IPR003782">
    <property type="entry name" value="SCO1/SenC"/>
</dbReference>
<keyword evidence="5" id="KW-0812">Transmembrane</keyword>
<protein>
    <recommendedName>
        <fullName evidence="6">Thioredoxin domain-containing protein</fullName>
    </recommendedName>
</protein>
<dbReference type="AlphaFoldDB" id="A0A512BIK9"/>